<evidence type="ECO:0000313" key="4">
    <source>
        <dbReference type="Proteomes" id="UP000441404"/>
    </source>
</evidence>
<gene>
    <name evidence="3" type="ORF">GHO39_15130</name>
    <name evidence="2" type="ORF">GHO40_17260</name>
</gene>
<evidence type="ECO:0008006" key="6">
    <source>
        <dbReference type="Google" id="ProtNLM"/>
    </source>
</evidence>
<feature type="signal peptide" evidence="1">
    <location>
        <begin position="1"/>
        <end position="21"/>
    </location>
</feature>
<evidence type="ECO:0000313" key="3">
    <source>
        <dbReference type="EMBL" id="MQT90458.1"/>
    </source>
</evidence>
<organism evidence="3 5">
    <name type="scientific">Pseudomonas helleri</name>
    <dbReference type="NCBI Taxonomy" id="1608996"/>
    <lineage>
        <taxon>Bacteria</taxon>
        <taxon>Pseudomonadati</taxon>
        <taxon>Pseudomonadota</taxon>
        <taxon>Gammaproteobacteria</taxon>
        <taxon>Pseudomonadales</taxon>
        <taxon>Pseudomonadaceae</taxon>
        <taxon>Pseudomonas</taxon>
    </lineage>
</organism>
<dbReference type="PROSITE" id="PS51257">
    <property type="entry name" value="PROKAR_LIPOPROTEIN"/>
    <property type="match status" value="1"/>
</dbReference>
<feature type="chain" id="PRO_5036169405" description="Lipoprotein" evidence="1">
    <location>
        <begin position="22"/>
        <end position="237"/>
    </location>
</feature>
<evidence type="ECO:0000313" key="2">
    <source>
        <dbReference type="EMBL" id="MQT48454.1"/>
    </source>
</evidence>
<dbReference type="Proteomes" id="UP000489190">
    <property type="component" value="Unassembled WGS sequence"/>
</dbReference>
<sequence>MPFEKSLKATLLVLLAASLGACLPWPRERSAYADLCQSEYQFKVPGADGKKTIILETYLYDHAAQYSDRPFEQGVSKTFPGETWSRRQFYIQLIAYNKGRIRPTRSSSGEAPIPILYDSRQAYITFEDGSQLKALPDVYLGDNETYDYPMYYEKYARTSPYDINSDEVHSRVPRITNNSSYGSVYLIFPTEKFNADSKWTINLGSMDVGGQKVDLPPMKTCYQPVKKWIGIEPLMRP</sequence>
<evidence type="ECO:0000313" key="5">
    <source>
        <dbReference type="Proteomes" id="UP000489190"/>
    </source>
</evidence>
<dbReference type="EMBL" id="WIWI01000038">
    <property type="protein sequence ID" value="MQT90458.1"/>
    <property type="molecule type" value="Genomic_DNA"/>
</dbReference>
<dbReference type="AlphaFoldDB" id="A0A6A7YPM2"/>
<accession>A0A6A7YPM2</accession>
<dbReference type="Proteomes" id="UP000441404">
    <property type="component" value="Unassembled WGS sequence"/>
</dbReference>
<comment type="caution">
    <text evidence="3">The sequence shown here is derived from an EMBL/GenBank/DDBJ whole genome shotgun (WGS) entry which is preliminary data.</text>
</comment>
<keyword evidence="1" id="KW-0732">Signal</keyword>
<evidence type="ECO:0000256" key="1">
    <source>
        <dbReference type="SAM" id="SignalP"/>
    </source>
</evidence>
<dbReference type="EMBL" id="WIWJ01000032">
    <property type="protein sequence ID" value="MQT48454.1"/>
    <property type="molecule type" value="Genomic_DNA"/>
</dbReference>
<name>A0A6A7YPM2_9PSED</name>
<proteinExistence type="predicted"/>
<reference evidence="4 5" key="1">
    <citation type="submission" date="2019-10" db="EMBL/GenBank/DDBJ databases">
        <title>Evaluation of single-gene subtyping targets for Pseudomonas.</title>
        <authorList>
            <person name="Reichler S.J."/>
            <person name="Orsi R.H."/>
            <person name="Wiedmann M."/>
            <person name="Martin N.H."/>
            <person name="Murphy S.I."/>
        </authorList>
    </citation>
    <scope>NUCLEOTIDE SEQUENCE [LARGE SCALE GENOMIC DNA]</scope>
    <source>
        <strain evidence="3 5">FSL R10-3254</strain>
        <strain evidence="2 4">FSL R10-3257</strain>
    </source>
</reference>
<protein>
    <recommendedName>
        <fullName evidence="6">Lipoprotein</fullName>
    </recommendedName>
</protein>
<dbReference type="RefSeq" id="WP_123749851.1">
    <property type="nucleotide sequence ID" value="NZ_WIWI01000038.1"/>
</dbReference>